<proteinExistence type="predicted"/>
<protein>
    <submittedName>
        <fullName evidence="1">Uncharacterized protein</fullName>
    </submittedName>
</protein>
<dbReference type="AlphaFoldDB" id="A0A645AXW6"/>
<evidence type="ECO:0000313" key="1">
    <source>
        <dbReference type="EMBL" id="MPM58007.1"/>
    </source>
</evidence>
<sequence length="149" mass="16329">MNVADHSIFFNGLHVALRAIVHNAGVYVTDAPYEIPQKMILRPAVLSLSGRGPQGDGVEIKVRLACKSIGQGLLIHAGSDMGIPQQNLTVFHGEAFSVSTGGQQKEPCRHAVSGDQYLSHFIHIQRRGFCGRFAVRRVYSARLGYAIRF</sequence>
<dbReference type="EMBL" id="VSSQ01016552">
    <property type="protein sequence ID" value="MPM58007.1"/>
    <property type="molecule type" value="Genomic_DNA"/>
</dbReference>
<organism evidence="1">
    <name type="scientific">bioreactor metagenome</name>
    <dbReference type="NCBI Taxonomy" id="1076179"/>
    <lineage>
        <taxon>unclassified sequences</taxon>
        <taxon>metagenomes</taxon>
        <taxon>ecological metagenomes</taxon>
    </lineage>
</organism>
<comment type="caution">
    <text evidence="1">The sequence shown here is derived from an EMBL/GenBank/DDBJ whole genome shotgun (WGS) entry which is preliminary data.</text>
</comment>
<gene>
    <name evidence="1" type="ORF">SDC9_104836</name>
</gene>
<accession>A0A645AXW6</accession>
<reference evidence="1" key="1">
    <citation type="submission" date="2019-08" db="EMBL/GenBank/DDBJ databases">
        <authorList>
            <person name="Kucharzyk K."/>
            <person name="Murdoch R.W."/>
            <person name="Higgins S."/>
            <person name="Loffler F."/>
        </authorList>
    </citation>
    <scope>NUCLEOTIDE SEQUENCE</scope>
</reference>
<name>A0A645AXW6_9ZZZZ</name>